<sequence length="109" mass="12226">MAASSSPVGGPRRGYLRPLRERAAPPCIQPHDHGFVNNTVSHLSMYDERLGELISSDLPNFSLINMALLTANQSQFVYRFSQYLGIIMGFHRTMLGTKNQELLVPSVRH</sequence>
<gene>
    <name evidence="1" type="ORF">PIIN_04394</name>
</gene>
<organism evidence="1 2">
    <name type="scientific">Serendipita indica (strain DSM 11827)</name>
    <name type="common">Root endophyte fungus</name>
    <name type="synonym">Piriformospora indica</name>
    <dbReference type="NCBI Taxonomy" id="1109443"/>
    <lineage>
        <taxon>Eukaryota</taxon>
        <taxon>Fungi</taxon>
        <taxon>Dikarya</taxon>
        <taxon>Basidiomycota</taxon>
        <taxon>Agaricomycotina</taxon>
        <taxon>Agaricomycetes</taxon>
        <taxon>Sebacinales</taxon>
        <taxon>Serendipitaceae</taxon>
        <taxon>Serendipita</taxon>
    </lineage>
</organism>
<evidence type="ECO:0000313" key="1">
    <source>
        <dbReference type="EMBL" id="CCA70456.1"/>
    </source>
</evidence>
<dbReference type="InParanoid" id="G4TGK7"/>
<dbReference type="EMBL" id="CAFZ01000083">
    <property type="protein sequence ID" value="CCA70456.1"/>
    <property type="molecule type" value="Genomic_DNA"/>
</dbReference>
<accession>G4TGK7</accession>
<protein>
    <submittedName>
        <fullName evidence="1">Uncharacterized protein</fullName>
    </submittedName>
</protein>
<reference evidence="1 2" key="1">
    <citation type="journal article" date="2011" name="PLoS Pathog.">
        <title>Endophytic Life Strategies Decoded by Genome and Transcriptome Analyses of the Mutualistic Root Symbiont Piriformospora indica.</title>
        <authorList>
            <person name="Zuccaro A."/>
            <person name="Lahrmann U."/>
            <person name="Guldener U."/>
            <person name="Langen G."/>
            <person name="Pfiffi S."/>
            <person name="Biedenkopf D."/>
            <person name="Wong P."/>
            <person name="Samans B."/>
            <person name="Grimm C."/>
            <person name="Basiewicz M."/>
            <person name="Murat C."/>
            <person name="Martin F."/>
            <person name="Kogel K.H."/>
        </authorList>
    </citation>
    <scope>NUCLEOTIDE SEQUENCE [LARGE SCALE GENOMIC DNA]</scope>
    <source>
        <strain evidence="1 2">DSM 11827</strain>
    </source>
</reference>
<name>G4TGK7_SERID</name>
<keyword evidence="2" id="KW-1185">Reference proteome</keyword>
<dbReference type="Proteomes" id="UP000007148">
    <property type="component" value="Unassembled WGS sequence"/>
</dbReference>
<dbReference type="HOGENOM" id="CLU_2184982_0_0_1"/>
<evidence type="ECO:0000313" key="2">
    <source>
        <dbReference type="Proteomes" id="UP000007148"/>
    </source>
</evidence>
<comment type="caution">
    <text evidence="1">The sequence shown here is derived from an EMBL/GenBank/DDBJ whole genome shotgun (WGS) entry which is preliminary data.</text>
</comment>
<proteinExistence type="predicted"/>
<dbReference type="AlphaFoldDB" id="G4TGK7"/>